<dbReference type="GO" id="GO:0005975">
    <property type="term" value="P:carbohydrate metabolic process"/>
    <property type="evidence" value="ECO:0007669"/>
    <property type="project" value="InterPro"/>
</dbReference>
<dbReference type="InterPro" id="IPR008979">
    <property type="entry name" value="Galactose-bd-like_sf"/>
</dbReference>
<reference evidence="11 12" key="1">
    <citation type="journal article" date="2018" name="Evol. Lett.">
        <title>Horizontal gene cluster transfer increased hallucinogenic mushroom diversity.</title>
        <authorList>
            <person name="Reynolds H.T."/>
            <person name="Vijayakumar V."/>
            <person name="Gluck-Thaler E."/>
            <person name="Korotkin H.B."/>
            <person name="Matheny P.B."/>
            <person name="Slot J.C."/>
        </authorList>
    </citation>
    <scope>NUCLEOTIDE SEQUENCE [LARGE SCALE GENOMIC DNA]</scope>
    <source>
        <strain evidence="11 12">SRW20</strain>
    </source>
</reference>
<name>A0A409W1C1_9AGAR</name>
<dbReference type="Pfam" id="PF01301">
    <property type="entry name" value="Glyco_hydro_35"/>
    <property type="match status" value="1"/>
</dbReference>
<evidence type="ECO:0000256" key="7">
    <source>
        <dbReference type="ARBA" id="ARBA00023295"/>
    </source>
</evidence>
<dbReference type="OrthoDB" id="1657402at2759"/>
<feature type="region of interest" description="Disordered" evidence="9">
    <location>
        <begin position="124"/>
        <end position="143"/>
    </location>
</feature>
<dbReference type="SMART" id="SM01029">
    <property type="entry name" value="BetaGal_dom2"/>
    <property type="match status" value="1"/>
</dbReference>
<comment type="caution">
    <text evidence="11">The sequence shown here is derived from an EMBL/GenBank/DDBJ whole genome shotgun (WGS) entry which is preliminary data.</text>
</comment>
<dbReference type="InterPro" id="IPR025300">
    <property type="entry name" value="BetaGal_jelly_roll_dom"/>
</dbReference>
<organism evidence="11 12">
    <name type="scientific">Gymnopilus dilepis</name>
    <dbReference type="NCBI Taxonomy" id="231916"/>
    <lineage>
        <taxon>Eukaryota</taxon>
        <taxon>Fungi</taxon>
        <taxon>Dikarya</taxon>
        <taxon>Basidiomycota</taxon>
        <taxon>Agaricomycotina</taxon>
        <taxon>Agaricomycetes</taxon>
        <taxon>Agaricomycetidae</taxon>
        <taxon>Agaricales</taxon>
        <taxon>Agaricineae</taxon>
        <taxon>Hymenogastraceae</taxon>
        <taxon>Gymnopilus</taxon>
    </lineage>
</organism>
<dbReference type="PRINTS" id="PR00742">
    <property type="entry name" value="GLHYDRLASE35"/>
</dbReference>
<dbReference type="Gene3D" id="2.102.20.10">
    <property type="entry name" value="Beta-galactosidase, domain 2"/>
    <property type="match status" value="1"/>
</dbReference>
<dbReference type="InterPro" id="IPR017853">
    <property type="entry name" value="GH"/>
</dbReference>
<dbReference type="SUPFAM" id="SSF117100">
    <property type="entry name" value="Beta-galactosidase LacA, domain 3"/>
    <property type="match status" value="1"/>
</dbReference>
<dbReference type="InterPro" id="IPR001944">
    <property type="entry name" value="Glycoside_Hdrlase_35"/>
</dbReference>
<gene>
    <name evidence="11" type="ORF">CVT26_006980</name>
</gene>
<feature type="domain" description="Beta-galactosidase" evidence="10">
    <location>
        <begin position="500"/>
        <end position="687"/>
    </location>
</feature>
<evidence type="ECO:0000256" key="3">
    <source>
        <dbReference type="ARBA" id="ARBA00012756"/>
    </source>
</evidence>
<dbReference type="AlphaFoldDB" id="A0A409W1C1"/>
<dbReference type="Proteomes" id="UP000284706">
    <property type="component" value="Unassembled WGS sequence"/>
</dbReference>
<dbReference type="Pfam" id="PF10435">
    <property type="entry name" value="BetaGal_dom2"/>
    <property type="match status" value="1"/>
</dbReference>
<evidence type="ECO:0000256" key="9">
    <source>
        <dbReference type="SAM" id="MobiDB-lite"/>
    </source>
</evidence>
<evidence type="ECO:0000313" key="11">
    <source>
        <dbReference type="EMBL" id="PPQ72253.1"/>
    </source>
</evidence>
<dbReference type="Pfam" id="PF13363">
    <property type="entry name" value="BetaGal_dom3"/>
    <property type="match status" value="1"/>
</dbReference>
<dbReference type="InterPro" id="IPR025972">
    <property type="entry name" value="BetaGal_dom3"/>
</dbReference>
<dbReference type="Gene3D" id="2.60.390.10">
    <property type="entry name" value="Beta-galactosidase, domain 3"/>
    <property type="match status" value="1"/>
</dbReference>
<keyword evidence="12" id="KW-1185">Reference proteome</keyword>
<dbReference type="GO" id="GO:0004565">
    <property type="term" value="F:beta-galactosidase activity"/>
    <property type="evidence" value="ECO:0007669"/>
    <property type="project" value="UniProtKB-EC"/>
</dbReference>
<keyword evidence="6" id="KW-0325">Glycoprotein</keyword>
<evidence type="ECO:0000256" key="6">
    <source>
        <dbReference type="ARBA" id="ARBA00023180"/>
    </source>
</evidence>
<dbReference type="EMBL" id="NHYE01005466">
    <property type="protein sequence ID" value="PPQ72253.1"/>
    <property type="molecule type" value="Genomic_DNA"/>
</dbReference>
<comment type="similarity">
    <text evidence="2 8">Belongs to the glycosyl hydrolase 35 family.</text>
</comment>
<dbReference type="InterPro" id="IPR037110">
    <property type="entry name" value="Betagal_dom2_sf"/>
</dbReference>
<evidence type="ECO:0000313" key="12">
    <source>
        <dbReference type="Proteomes" id="UP000284706"/>
    </source>
</evidence>
<evidence type="ECO:0000256" key="1">
    <source>
        <dbReference type="ARBA" id="ARBA00001412"/>
    </source>
</evidence>
<dbReference type="PANTHER" id="PTHR23421">
    <property type="entry name" value="BETA-GALACTOSIDASE RELATED"/>
    <property type="match status" value="1"/>
</dbReference>
<dbReference type="InterPro" id="IPR036833">
    <property type="entry name" value="BetaGal_dom3_sf"/>
</dbReference>
<keyword evidence="7" id="KW-0326">Glycosidase</keyword>
<keyword evidence="5" id="KW-0378">Hydrolase</keyword>
<dbReference type="SUPFAM" id="SSF49785">
    <property type="entry name" value="Galactose-binding domain-like"/>
    <property type="match status" value="2"/>
</dbReference>
<proteinExistence type="inferred from homology"/>
<accession>A0A409W1C1</accession>
<evidence type="ECO:0000256" key="8">
    <source>
        <dbReference type="RuleBase" id="RU003679"/>
    </source>
</evidence>
<evidence type="ECO:0000256" key="5">
    <source>
        <dbReference type="ARBA" id="ARBA00022801"/>
    </source>
</evidence>
<dbReference type="Gene3D" id="2.60.120.260">
    <property type="entry name" value="Galactose-binding domain-like"/>
    <property type="match status" value="2"/>
</dbReference>
<keyword evidence="4" id="KW-0732">Signal</keyword>
<dbReference type="SUPFAM" id="SSF51445">
    <property type="entry name" value="(Trans)glycosidases"/>
    <property type="match status" value="1"/>
</dbReference>
<sequence>MLSSHETSSTTSRTSMDLGACSNKNVRFCGPEIEPSSGFQGEKSLQPAYYKSANYWTTLMTGFEPPVAQDPGSKQRPGRFFLLTCLVSLALVLATAQYNPLQTLNLHQLPQVLSRSVFAETDSTRSLTEDEVEPSQLSASSRTPDVQFDNFSLILKGQRVFLYSGEFHTFRLPVPSLWPDILQKAKAAGLNALSVYTHMGLINPAPGVVDFNGFRALQPLYDAAREAGIWIVLRPEAICMKGRRFNLVQYINAETTAGGIAHWATSEVAGQLRTNASDWRAAWQDYVQGIIKVTAPNQINNGGPVIDNEYSQNPISHAEYFAELEDVYHNSDIVVPLTYNDPGEGRNFINGTGAVDLYGLDSYPQGFDCSNPTRWNGVTTNYHSYHEQVNPSQAWYFPEFQGGSFDAWGPNAPGYPGCRVLTGPDFQSVFNLQLWASNAKLISYYMLYGGTSWGAIPFHGVYTSYDYGATFTESRELTTKADELKRQALFLRSSPEFYKTNWISDSSTGLQASTNSAAFLTLLQNPDTSAAFYIARQASSTSTATTTFKLNATVSGIPVQLPVVVPSITLGGRESKVIVTDYSFGESSKVDFSTAQIFFAGTIDKRDVLFLHGNSSQDHEAALKLTGRPNNFHNTPASLVKFTNGTDGLAQSSTIVSFFSGIQGLVTVWDSDTQLVLFADSETAATFWAPVIAGRSSDPLRNYWGIGTNETILVGGPYLVRNASISGSHLALRGDLKSGVRLTVIGPKAIRSVSWNGETVTPDLSAASTVSTSGAFVGQLGLSKAFNGVTVPKLTGWKFKDSLPEIQHSFNDASWTIANHTTTNIPLKPYYGDGRILYGCDYGFCENTVLWRGHFTPTGAEKSVNLSINGGEAFAASAWINDVFLGTSFGNSSNNANIREETDDKFTFPPGALIPHKDNVITVLQDNMGLNETNGANTDSSKSPRGIRGFKLDSNTTFGTWKVQGKIGGYNHFPDKVRGVFNEGGLFGERQGWHLPGFSTKGWGARDLSSGLPNNAAGVGFFVTTFDLNIPKDLDVMLSFTFEEPLGQPYRAFLFVNGWMMGKRVGNLGPQAKFPVHEGILDYGGKNTVAVALWAMTPNVTISPNLQLTLDGVYDGGVGNVVTNNPQWSAIGRN</sequence>
<protein>
    <recommendedName>
        <fullName evidence="3">beta-galactosidase</fullName>
        <ecNumber evidence="3">3.2.1.23</ecNumber>
    </recommendedName>
</protein>
<dbReference type="EC" id="3.2.1.23" evidence="3"/>
<evidence type="ECO:0000256" key="4">
    <source>
        <dbReference type="ARBA" id="ARBA00022729"/>
    </source>
</evidence>
<dbReference type="STRING" id="231916.A0A409W1C1"/>
<comment type="catalytic activity">
    <reaction evidence="1">
        <text>Hydrolysis of terminal non-reducing beta-D-galactose residues in beta-D-galactosides.</text>
        <dbReference type="EC" id="3.2.1.23"/>
    </reaction>
</comment>
<dbReference type="SUPFAM" id="SSF51011">
    <property type="entry name" value="Glycosyl hydrolase domain"/>
    <property type="match status" value="1"/>
</dbReference>
<dbReference type="InterPro" id="IPR031330">
    <property type="entry name" value="Gly_Hdrlase_35_cat"/>
</dbReference>
<dbReference type="Pfam" id="PF13364">
    <property type="entry name" value="BetaGal_ABD2"/>
    <property type="match status" value="2"/>
</dbReference>
<dbReference type="InParanoid" id="A0A409W1C1"/>
<evidence type="ECO:0000259" key="10">
    <source>
        <dbReference type="SMART" id="SM01029"/>
    </source>
</evidence>
<evidence type="ECO:0000256" key="2">
    <source>
        <dbReference type="ARBA" id="ARBA00009809"/>
    </source>
</evidence>
<dbReference type="Gene3D" id="3.20.20.80">
    <property type="entry name" value="Glycosidases"/>
    <property type="match status" value="1"/>
</dbReference>
<dbReference type="InterPro" id="IPR018954">
    <property type="entry name" value="Betagal_dom2"/>
</dbReference>